<evidence type="ECO:0000256" key="5">
    <source>
        <dbReference type="ARBA" id="ARBA00023008"/>
    </source>
</evidence>
<comment type="caution">
    <text evidence="9">The sequence shown here is derived from an EMBL/GenBank/DDBJ whole genome shotgun (WGS) entry which is preliminary data.</text>
</comment>
<organism evidence="9 10">
    <name type="scientific">Streptomyces silvensis</name>
    <dbReference type="NCBI Taxonomy" id="1765722"/>
    <lineage>
        <taxon>Bacteria</taxon>
        <taxon>Bacillati</taxon>
        <taxon>Actinomycetota</taxon>
        <taxon>Actinomycetes</taxon>
        <taxon>Kitasatosporales</taxon>
        <taxon>Streptomycetaceae</taxon>
        <taxon>Streptomyces</taxon>
    </lineage>
</organism>
<dbReference type="PANTHER" id="PTHR11474">
    <property type="entry name" value="TYROSINASE FAMILY MEMBER"/>
    <property type="match status" value="1"/>
</dbReference>
<evidence type="ECO:0000256" key="3">
    <source>
        <dbReference type="ARBA" id="ARBA00022723"/>
    </source>
</evidence>
<feature type="region of interest" description="Disordered" evidence="6">
    <location>
        <begin position="1"/>
        <end position="25"/>
    </location>
</feature>
<dbReference type="RefSeq" id="WP_058850065.1">
    <property type="nucleotide sequence ID" value="NZ_LOCL01000042.1"/>
</dbReference>
<proteinExistence type="inferred from homology"/>
<keyword evidence="3" id="KW-0479">Metal-binding</keyword>
<dbReference type="PANTHER" id="PTHR11474:SF126">
    <property type="entry name" value="TYROSINASE-LIKE PROTEIN TYR-1-RELATED"/>
    <property type="match status" value="1"/>
</dbReference>
<reference evidence="9 10" key="1">
    <citation type="submission" date="2015-12" db="EMBL/GenBank/DDBJ databases">
        <title>Draft genome sequence of Streptomyces silvensis ATCC 53525, a producer of novel hormone antagonists.</title>
        <authorList>
            <person name="Johnston C.W."/>
            <person name="Li Y."/>
            <person name="Magarvey N.A."/>
        </authorList>
    </citation>
    <scope>NUCLEOTIDE SEQUENCE [LARGE SCALE GENOMIC DNA]</scope>
    <source>
        <strain evidence="9 10">ATCC 53525</strain>
    </source>
</reference>
<dbReference type="PROSITE" id="PS00497">
    <property type="entry name" value="TYROSINASE_1"/>
    <property type="match status" value="1"/>
</dbReference>
<dbReference type="SUPFAM" id="SSF48056">
    <property type="entry name" value="Di-copper centre-containing domain"/>
    <property type="match status" value="1"/>
</dbReference>
<evidence type="ECO:0000313" key="9">
    <source>
        <dbReference type="EMBL" id="KUF15833.1"/>
    </source>
</evidence>
<dbReference type="InterPro" id="IPR008922">
    <property type="entry name" value="Di-copper_centre_dom_sf"/>
</dbReference>
<keyword evidence="10" id="KW-1185">Reference proteome</keyword>
<keyword evidence="5" id="KW-0186">Copper</keyword>
<dbReference type="AlphaFoldDB" id="A0A0W7WZ21"/>
<dbReference type="PROSITE" id="PS00498">
    <property type="entry name" value="TYROSINASE_2"/>
    <property type="match status" value="1"/>
</dbReference>
<protein>
    <submittedName>
        <fullName evidence="9">Tyrosinase</fullName>
    </submittedName>
</protein>
<feature type="domain" description="Tyrosinase copper-binding" evidence="8">
    <location>
        <begin position="230"/>
        <end position="241"/>
    </location>
</feature>
<dbReference type="Pfam" id="PF00264">
    <property type="entry name" value="Tyrosinase"/>
    <property type="match status" value="1"/>
</dbReference>
<dbReference type="STRING" id="1765722.AT728_14080"/>
<gene>
    <name evidence="9" type="ORF">AT728_14080</name>
</gene>
<dbReference type="GO" id="GO:0016491">
    <property type="term" value="F:oxidoreductase activity"/>
    <property type="evidence" value="ECO:0007669"/>
    <property type="project" value="UniProtKB-KW"/>
</dbReference>
<comment type="cofactor">
    <cofactor evidence="1">
        <name>Cu(2+)</name>
        <dbReference type="ChEBI" id="CHEBI:29036"/>
    </cofactor>
</comment>
<evidence type="ECO:0000259" key="8">
    <source>
        <dbReference type="PROSITE" id="PS00498"/>
    </source>
</evidence>
<evidence type="ECO:0000256" key="6">
    <source>
        <dbReference type="SAM" id="MobiDB-lite"/>
    </source>
</evidence>
<dbReference type="GO" id="GO:0046872">
    <property type="term" value="F:metal ion binding"/>
    <property type="evidence" value="ECO:0007669"/>
    <property type="project" value="UniProtKB-KW"/>
</dbReference>
<name>A0A0W7WZ21_9ACTN</name>
<comment type="similarity">
    <text evidence="2">Belongs to the tyrosinase family.</text>
</comment>
<sequence length="301" mass="34768">MDHTVHTAHAAPTVHTRRNQRSLSRAERRRFVGAVLGLKRSGAYDDFVRRHIDHYVSDGDDRLRAAHMTPTFLPWHRRFLLDFERALRRVDGGVTVPYWDWTKDRTPAASLWGEDLMGGTGRRGDRRVTTGPFARGNGWIVKEGVTDGDFLTRDLGRPADPLDLPTRQDVAWATAEKVYDMSPWDSTSPRGFRNRLEGWTSGIGSGRWRNHNRVHRWVGGHMLGGASVNDPVFWLHHAFVDLLWTRWQRQHPDAAPFLPERPPALGEPQYRRIVARHEPMPPWRTTPQDMLSHRGIYRYAE</sequence>
<dbReference type="InterPro" id="IPR002227">
    <property type="entry name" value="Tyrosinase_Cu-bd"/>
</dbReference>
<evidence type="ECO:0000256" key="2">
    <source>
        <dbReference type="ARBA" id="ARBA00009928"/>
    </source>
</evidence>
<dbReference type="EMBL" id="LOCL01000042">
    <property type="protein sequence ID" value="KUF15833.1"/>
    <property type="molecule type" value="Genomic_DNA"/>
</dbReference>
<evidence type="ECO:0000256" key="4">
    <source>
        <dbReference type="ARBA" id="ARBA00023002"/>
    </source>
</evidence>
<dbReference type="PRINTS" id="PR00092">
    <property type="entry name" value="TYROSINASE"/>
</dbReference>
<evidence type="ECO:0000313" key="10">
    <source>
        <dbReference type="Proteomes" id="UP000054804"/>
    </source>
</evidence>
<accession>A0A0W7WZ21</accession>
<keyword evidence="4" id="KW-0560">Oxidoreductase</keyword>
<dbReference type="InterPro" id="IPR050316">
    <property type="entry name" value="Tyrosinase/Hemocyanin"/>
</dbReference>
<dbReference type="OrthoDB" id="2874181at2"/>
<dbReference type="Proteomes" id="UP000054804">
    <property type="component" value="Unassembled WGS sequence"/>
</dbReference>
<evidence type="ECO:0000259" key="7">
    <source>
        <dbReference type="PROSITE" id="PS00497"/>
    </source>
</evidence>
<evidence type="ECO:0000256" key="1">
    <source>
        <dbReference type="ARBA" id="ARBA00001973"/>
    </source>
</evidence>
<feature type="domain" description="Tyrosinase copper-binding" evidence="7">
    <location>
        <begin position="67"/>
        <end position="84"/>
    </location>
</feature>
<dbReference type="Gene3D" id="1.10.1280.10">
    <property type="entry name" value="Di-copper center containing domain from catechol oxidase"/>
    <property type="match status" value="1"/>
</dbReference>